<name>A0A6J5QRB0_9CAUD</name>
<reference evidence="2" key="1">
    <citation type="submission" date="2020-05" db="EMBL/GenBank/DDBJ databases">
        <authorList>
            <person name="Chiriac C."/>
            <person name="Salcher M."/>
            <person name="Ghai R."/>
            <person name="Kavagutti S V."/>
        </authorList>
    </citation>
    <scope>NUCLEOTIDE SEQUENCE</scope>
</reference>
<evidence type="ECO:0000313" key="3">
    <source>
        <dbReference type="EMBL" id="CAB4202674.1"/>
    </source>
</evidence>
<evidence type="ECO:0000313" key="2">
    <source>
        <dbReference type="EMBL" id="CAB4184031.1"/>
    </source>
</evidence>
<dbReference type="EMBL" id="LR796978">
    <property type="protein sequence ID" value="CAB4178823.1"/>
    <property type="molecule type" value="Genomic_DNA"/>
</dbReference>
<dbReference type="EMBL" id="LR798406">
    <property type="protein sequence ID" value="CAB5229872.1"/>
    <property type="molecule type" value="Genomic_DNA"/>
</dbReference>
<evidence type="ECO:0000313" key="1">
    <source>
        <dbReference type="EMBL" id="CAB4178823.1"/>
    </source>
</evidence>
<dbReference type="EMBL" id="LR797052">
    <property type="protein sequence ID" value="CAB4184031.1"/>
    <property type="molecule type" value="Genomic_DNA"/>
</dbReference>
<accession>A0A6J5QRB0</accession>
<protein>
    <recommendedName>
        <fullName evidence="6">Lipoprotein</fullName>
    </recommendedName>
</protein>
<proteinExistence type="predicted"/>
<sequence>MSKLFDDIICAILFVGTLLALLFLTGCSTPGTIYSQAPTQQLILDKQVTSLTRNEVINGVTECEGAGLRAHVITTKRSINGFNADVPIEVTCMPKYKY</sequence>
<evidence type="ECO:0008006" key="6">
    <source>
        <dbReference type="Google" id="ProtNLM"/>
    </source>
</evidence>
<gene>
    <name evidence="1" type="ORF">UFOVP1022_11</name>
    <name evidence="2" type="ORF">UFOVP1110_30</name>
    <name evidence="3" type="ORF">UFOVP1378_32</name>
    <name evidence="4" type="ORF">UFOVP1474_54</name>
    <name evidence="5" type="ORF">UFOVP1561_16</name>
</gene>
<dbReference type="EMBL" id="LR797424">
    <property type="protein sequence ID" value="CAB4215719.1"/>
    <property type="molecule type" value="Genomic_DNA"/>
</dbReference>
<evidence type="ECO:0000313" key="4">
    <source>
        <dbReference type="EMBL" id="CAB4215719.1"/>
    </source>
</evidence>
<dbReference type="PROSITE" id="PS51257">
    <property type="entry name" value="PROKAR_LIPOPROTEIN"/>
    <property type="match status" value="1"/>
</dbReference>
<dbReference type="EMBL" id="LR797318">
    <property type="protein sequence ID" value="CAB4202674.1"/>
    <property type="molecule type" value="Genomic_DNA"/>
</dbReference>
<evidence type="ECO:0000313" key="5">
    <source>
        <dbReference type="EMBL" id="CAB5229872.1"/>
    </source>
</evidence>
<organism evidence="2">
    <name type="scientific">uncultured Caudovirales phage</name>
    <dbReference type="NCBI Taxonomy" id="2100421"/>
    <lineage>
        <taxon>Viruses</taxon>
        <taxon>Duplodnaviria</taxon>
        <taxon>Heunggongvirae</taxon>
        <taxon>Uroviricota</taxon>
        <taxon>Caudoviricetes</taxon>
        <taxon>Peduoviridae</taxon>
        <taxon>Maltschvirus</taxon>
        <taxon>Maltschvirus maltsch</taxon>
    </lineage>
</organism>